<keyword evidence="2" id="KW-0413">Isomerase</keyword>
<evidence type="ECO:0000313" key="3">
    <source>
        <dbReference type="EMBL" id="MBU5437416.1"/>
    </source>
</evidence>
<evidence type="ECO:0000256" key="2">
    <source>
        <dbReference type="ARBA" id="ARBA00023235"/>
    </source>
</evidence>
<dbReference type="RefSeq" id="WP_216517488.1">
    <property type="nucleotide sequence ID" value="NZ_JAHLPM010000003.1"/>
</dbReference>
<dbReference type="InterPro" id="IPR001345">
    <property type="entry name" value="PG/BPGM_mutase_AS"/>
</dbReference>
<dbReference type="PANTHER" id="PTHR48100">
    <property type="entry name" value="BROAD-SPECIFICITY PHOSPHATASE YOR283W-RELATED"/>
    <property type="match status" value="1"/>
</dbReference>
<keyword evidence="1" id="KW-0324">Glycolysis</keyword>
<name>A0ABS6E3C8_9FIRM</name>
<proteinExistence type="predicted"/>
<reference evidence="3 4" key="1">
    <citation type="submission" date="2021-06" db="EMBL/GenBank/DDBJ databases">
        <authorList>
            <person name="Sun Q."/>
            <person name="Li D."/>
        </authorList>
    </citation>
    <scope>NUCLEOTIDE SEQUENCE [LARGE SCALE GENOMIC DNA]</scope>
    <source>
        <strain evidence="3 4">MSJ-40</strain>
    </source>
</reference>
<dbReference type="InterPro" id="IPR050275">
    <property type="entry name" value="PGM_Phosphatase"/>
</dbReference>
<dbReference type="CDD" id="cd07067">
    <property type="entry name" value="HP_PGM_like"/>
    <property type="match status" value="1"/>
</dbReference>
<dbReference type="SMART" id="SM00855">
    <property type="entry name" value="PGAM"/>
    <property type="match status" value="1"/>
</dbReference>
<dbReference type="PROSITE" id="PS00175">
    <property type="entry name" value="PG_MUTASE"/>
    <property type="match status" value="1"/>
</dbReference>
<dbReference type="PANTHER" id="PTHR48100:SF1">
    <property type="entry name" value="HISTIDINE PHOSPHATASE FAMILY PROTEIN-RELATED"/>
    <property type="match status" value="1"/>
</dbReference>
<accession>A0ABS6E3C8</accession>
<evidence type="ECO:0000256" key="1">
    <source>
        <dbReference type="ARBA" id="ARBA00023152"/>
    </source>
</evidence>
<dbReference type="PIRSF" id="PIRSF000709">
    <property type="entry name" value="6PFK_2-Ptase"/>
    <property type="match status" value="1"/>
</dbReference>
<keyword evidence="4" id="KW-1185">Reference proteome</keyword>
<gene>
    <name evidence="3" type="ORF">KQI42_05310</name>
</gene>
<comment type="caution">
    <text evidence="3">The sequence shown here is derived from an EMBL/GenBank/DDBJ whole genome shotgun (WGS) entry which is preliminary data.</text>
</comment>
<dbReference type="InterPro" id="IPR013078">
    <property type="entry name" value="His_Pase_superF_clade-1"/>
</dbReference>
<sequence>MNIYLTRHGQTEWNTQGRLQGWQNSPLTEKGRKDAKLLGERLSKIPLDIIYSSSSQRALDTAKIIKGNRNIETIIDDNLREINMGPWEGRILEEIEKENPVEYFNYWNAPHLYVPLKGGEYFEDVQKRSVAVIDKIIKEGKYKNVLVVTHGITLKNILNYYDNKAMENLWDTPFIQGTSLSKIEVRDEGIHVPFFGDTSHLE</sequence>
<protein>
    <submittedName>
        <fullName evidence="3">Histidine phosphatase family protein</fullName>
    </submittedName>
</protein>
<dbReference type="Pfam" id="PF00300">
    <property type="entry name" value="His_Phos_1"/>
    <property type="match status" value="1"/>
</dbReference>
<organism evidence="3 4">
    <name type="scientific">Tissierella simiarum</name>
    <dbReference type="NCBI Taxonomy" id="2841534"/>
    <lineage>
        <taxon>Bacteria</taxon>
        <taxon>Bacillati</taxon>
        <taxon>Bacillota</taxon>
        <taxon>Tissierellia</taxon>
        <taxon>Tissierellales</taxon>
        <taxon>Tissierellaceae</taxon>
        <taxon>Tissierella</taxon>
    </lineage>
</organism>
<evidence type="ECO:0000313" key="4">
    <source>
        <dbReference type="Proteomes" id="UP000749471"/>
    </source>
</evidence>
<dbReference type="EMBL" id="JAHLPM010000003">
    <property type="protein sequence ID" value="MBU5437416.1"/>
    <property type="molecule type" value="Genomic_DNA"/>
</dbReference>
<dbReference type="Proteomes" id="UP000749471">
    <property type="component" value="Unassembled WGS sequence"/>
</dbReference>